<proteinExistence type="predicted"/>
<reference evidence="3" key="1">
    <citation type="journal article" date="2014" name="Int. J. Syst. Evol. Microbiol.">
        <title>Complete genome sequence of Corynebacterium casei LMG S-19264T (=DSM 44701T), isolated from a smear-ripened cheese.</title>
        <authorList>
            <consortium name="US DOE Joint Genome Institute (JGI-PGF)"/>
            <person name="Walter F."/>
            <person name="Albersmeier A."/>
            <person name="Kalinowski J."/>
            <person name="Ruckert C."/>
        </authorList>
    </citation>
    <scope>NUCLEOTIDE SEQUENCE</scope>
    <source>
        <strain evidence="3">VKM Ac-2007</strain>
    </source>
</reference>
<organism evidence="3 4">
    <name type="scientific">Streptosporangium carneum</name>
    <dbReference type="NCBI Taxonomy" id="47481"/>
    <lineage>
        <taxon>Bacteria</taxon>
        <taxon>Bacillati</taxon>
        <taxon>Actinomycetota</taxon>
        <taxon>Actinomycetes</taxon>
        <taxon>Streptosporangiales</taxon>
        <taxon>Streptosporangiaceae</taxon>
        <taxon>Streptosporangium</taxon>
    </lineage>
</organism>
<gene>
    <name evidence="3" type="ORF">GCM10017600_68830</name>
</gene>
<feature type="region of interest" description="Disordered" evidence="1">
    <location>
        <begin position="182"/>
        <end position="228"/>
    </location>
</feature>
<reference evidence="3" key="2">
    <citation type="submission" date="2023-01" db="EMBL/GenBank/DDBJ databases">
        <authorList>
            <person name="Sun Q."/>
            <person name="Evtushenko L."/>
        </authorList>
    </citation>
    <scope>NUCLEOTIDE SEQUENCE</scope>
    <source>
        <strain evidence="3">VKM Ac-2007</strain>
    </source>
</reference>
<sequence>MPPHEINQVSGEELSLPSAMMEHMFGKRDDEMSLRPSSDEPYPDDMPVSAHAIAAALRQRQPGIGVKKLHKLLYYAQGHHLAAFGKPLFGESISAWDMGPVVGKLWGDEKYGDIHIEEPPLLSEAELNTVGYVLSRYGNLSATDLENLTHCEDPWRRADHGRPPGGNARIELEWIREFFANQADDEDDEPQPDPADLARMLEGAEKRRAQPARPDSPEDIRAWLAARA</sequence>
<evidence type="ECO:0000256" key="1">
    <source>
        <dbReference type="SAM" id="MobiDB-lite"/>
    </source>
</evidence>
<evidence type="ECO:0000313" key="4">
    <source>
        <dbReference type="Proteomes" id="UP001143474"/>
    </source>
</evidence>
<evidence type="ECO:0000259" key="2">
    <source>
        <dbReference type="Pfam" id="PF13274"/>
    </source>
</evidence>
<dbReference type="EMBL" id="BSEV01000022">
    <property type="protein sequence ID" value="GLK13472.1"/>
    <property type="molecule type" value="Genomic_DNA"/>
</dbReference>
<accession>A0A9W6I7C9</accession>
<comment type="caution">
    <text evidence="3">The sequence shown here is derived from an EMBL/GenBank/DDBJ whole genome shotgun (WGS) entry which is preliminary data.</text>
</comment>
<protein>
    <recommendedName>
        <fullName evidence="2">Antitoxin SocA-like Panacea domain-containing protein</fullName>
    </recommendedName>
</protein>
<dbReference type="Pfam" id="PF13274">
    <property type="entry name" value="SocA_Panacea"/>
    <property type="match status" value="1"/>
</dbReference>
<dbReference type="Proteomes" id="UP001143474">
    <property type="component" value="Unassembled WGS sequence"/>
</dbReference>
<name>A0A9W6I7C9_9ACTN</name>
<keyword evidence="4" id="KW-1185">Reference proteome</keyword>
<feature type="domain" description="Antitoxin SocA-like Panacea" evidence="2">
    <location>
        <begin position="69"/>
        <end position="155"/>
    </location>
</feature>
<dbReference type="AlphaFoldDB" id="A0A9W6I7C9"/>
<dbReference type="InterPro" id="IPR025272">
    <property type="entry name" value="SocA_Panacea"/>
</dbReference>
<evidence type="ECO:0000313" key="3">
    <source>
        <dbReference type="EMBL" id="GLK13472.1"/>
    </source>
</evidence>